<dbReference type="EMBL" id="CAJVQC010076014">
    <property type="protein sequence ID" value="CAG8814328.1"/>
    <property type="molecule type" value="Genomic_DNA"/>
</dbReference>
<feature type="non-terminal residue" evidence="1">
    <location>
        <position position="57"/>
    </location>
</feature>
<evidence type="ECO:0000313" key="1">
    <source>
        <dbReference type="EMBL" id="CAG8814328.1"/>
    </source>
</evidence>
<keyword evidence="2" id="KW-1185">Reference proteome</keyword>
<dbReference type="Proteomes" id="UP000789920">
    <property type="component" value="Unassembled WGS sequence"/>
</dbReference>
<comment type="caution">
    <text evidence="1">The sequence shown here is derived from an EMBL/GenBank/DDBJ whole genome shotgun (WGS) entry which is preliminary data.</text>
</comment>
<proteinExistence type="predicted"/>
<accession>A0ACA9RZ09</accession>
<reference evidence="1" key="1">
    <citation type="submission" date="2021-06" db="EMBL/GenBank/DDBJ databases">
        <authorList>
            <person name="Kallberg Y."/>
            <person name="Tangrot J."/>
            <person name="Rosling A."/>
        </authorList>
    </citation>
    <scope>NUCLEOTIDE SEQUENCE</scope>
    <source>
        <strain evidence="1">MA461A</strain>
    </source>
</reference>
<name>A0ACA9RZ09_9GLOM</name>
<organism evidence="1 2">
    <name type="scientific">Racocetra persica</name>
    <dbReference type="NCBI Taxonomy" id="160502"/>
    <lineage>
        <taxon>Eukaryota</taxon>
        <taxon>Fungi</taxon>
        <taxon>Fungi incertae sedis</taxon>
        <taxon>Mucoromycota</taxon>
        <taxon>Glomeromycotina</taxon>
        <taxon>Glomeromycetes</taxon>
        <taxon>Diversisporales</taxon>
        <taxon>Gigasporaceae</taxon>
        <taxon>Racocetra</taxon>
    </lineage>
</organism>
<sequence>MSSNPFSETIPCRPGNPTHLLNYMCLDDDYDEGLILLDEQALRILKKVEEPIAVITV</sequence>
<gene>
    <name evidence="1" type="ORF">RPERSI_LOCUS23962</name>
</gene>
<protein>
    <submittedName>
        <fullName evidence="1">20248_t:CDS:1</fullName>
    </submittedName>
</protein>
<evidence type="ECO:0000313" key="2">
    <source>
        <dbReference type="Proteomes" id="UP000789920"/>
    </source>
</evidence>